<dbReference type="Gramene" id="EOY16377">
    <property type="protein sequence ID" value="EOY16377"/>
    <property type="gene ID" value="TCM_035179"/>
</dbReference>
<gene>
    <name evidence="1" type="ORF">TCM_035179</name>
</gene>
<protein>
    <submittedName>
        <fullName evidence="1">Uncharacterized protein</fullName>
    </submittedName>
</protein>
<keyword evidence="2" id="KW-1185">Reference proteome</keyword>
<accession>A0A061FI55</accession>
<organism evidence="1 2">
    <name type="scientific">Theobroma cacao</name>
    <name type="common">Cacao</name>
    <name type="synonym">Cocoa</name>
    <dbReference type="NCBI Taxonomy" id="3641"/>
    <lineage>
        <taxon>Eukaryota</taxon>
        <taxon>Viridiplantae</taxon>
        <taxon>Streptophyta</taxon>
        <taxon>Embryophyta</taxon>
        <taxon>Tracheophyta</taxon>
        <taxon>Spermatophyta</taxon>
        <taxon>Magnoliopsida</taxon>
        <taxon>eudicotyledons</taxon>
        <taxon>Gunneridae</taxon>
        <taxon>Pentapetalae</taxon>
        <taxon>rosids</taxon>
        <taxon>malvids</taxon>
        <taxon>Malvales</taxon>
        <taxon>Malvaceae</taxon>
        <taxon>Byttnerioideae</taxon>
        <taxon>Theobroma</taxon>
    </lineage>
</organism>
<dbReference type="EMBL" id="CM001886">
    <property type="protein sequence ID" value="EOY16377.1"/>
    <property type="molecule type" value="Genomic_DNA"/>
</dbReference>
<evidence type="ECO:0000313" key="1">
    <source>
        <dbReference type="EMBL" id="EOY16377.1"/>
    </source>
</evidence>
<dbReference type="InterPro" id="IPR040256">
    <property type="entry name" value="At4g02000-like"/>
</dbReference>
<evidence type="ECO:0000313" key="2">
    <source>
        <dbReference type="Proteomes" id="UP000026915"/>
    </source>
</evidence>
<dbReference type="eggNOG" id="KOG1075">
    <property type="taxonomic scope" value="Eukaryota"/>
</dbReference>
<reference evidence="1 2" key="1">
    <citation type="journal article" date="2013" name="Genome Biol.">
        <title>The genome sequence of the most widely cultivated cacao type and its use to identify candidate genes regulating pod color.</title>
        <authorList>
            <person name="Motamayor J.C."/>
            <person name="Mockaitis K."/>
            <person name="Schmutz J."/>
            <person name="Haiminen N."/>
            <person name="Iii D.L."/>
            <person name="Cornejo O."/>
            <person name="Findley S.D."/>
            <person name="Zheng P."/>
            <person name="Utro F."/>
            <person name="Royaert S."/>
            <person name="Saski C."/>
            <person name="Jenkins J."/>
            <person name="Podicheti R."/>
            <person name="Zhao M."/>
            <person name="Scheffler B.E."/>
            <person name="Stack J.C."/>
            <person name="Feltus F.A."/>
            <person name="Mustiga G.M."/>
            <person name="Amores F."/>
            <person name="Phillips W."/>
            <person name="Marelli J.P."/>
            <person name="May G.D."/>
            <person name="Shapiro H."/>
            <person name="Ma J."/>
            <person name="Bustamante C.D."/>
            <person name="Schnell R.J."/>
            <person name="Main D."/>
            <person name="Gilbert D."/>
            <person name="Parida L."/>
            <person name="Kuhn D.N."/>
        </authorList>
    </citation>
    <scope>NUCLEOTIDE SEQUENCE [LARGE SCALE GENOMIC DNA]</scope>
    <source>
        <strain evidence="2">cv. Matina 1-6</strain>
    </source>
</reference>
<dbReference type="AlphaFoldDB" id="A0A061FI55"/>
<dbReference type="HOGENOM" id="CLU_1032151_0_0_1"/>
<dbReference type="InParanoid" id="A0A061FI55"/>
<proteinExistence type="predicted"/>
<dbReference type="PANTHER" id="PTHR31286:SF99">
    <property type="entry name" value="DUF4283 DOMAIN-CONTAINING PROTEIN"/>
    <property type="match status" value="1"/>
</dbReference>
<name>A0A061FI55_THECC</name>
<sequence length="270" mass="29975">MPLNLYHKSVLRRIASLLGKLLKINYNTDSEKCGKFARIAVKLNLSKLLIPRFLLNGKMKTIEYEGLSKVCFLSSLYGHLKGECCGLPSNNPGSRFLVLEGLAVNETLVTKVTRMRKPSVRDACRETNHEGFANENSKEILVLQTSHDQSLTSFNDVEWPTLSLKKNGKEAMSAMDCAAECANMAVENLETISSPSIGARHGGITLHDKGENRLISDMKSNTVEYLNRISKNQSGGLSQKLESLDEHQMVQDNCLINFGRSHRIEATGFS</sequence>
<dbReference type="PANTHER" id="PTHR31286">
    <property type="entry name" value="GLYCINE-RICH CELL WALL STRUCTURAL PROTEIN 1.8-LIKE"/>
    <property type="match status" value="1"/>
</dbReference>
<dbReference type="Proteomes" id="UP000026915">
    <property type="component" value="Chromosome 8"/>
</dbReference>